<dbReference type="OrthoDB" id="117402at2"/>
<dbReference type="PANTHER" id="PTHR13887">
    <property type="entry name" value="GLUTATHIONE S-TRANSFERASE KAPPA"/>
    <property type="match status" value="1"/>
</dbReference>
<dbReference type="EMBL" id="QHKI01000013">
    <property type="protein sequence ID" value="RSM85309.1"/>
    <property type="molecule type" value="Genomic_DNA"/>
</dbReference>
<evidence type="ECO:0000256" key="3">
    <source>
        <dbReference type="ARBA" id="ARBA00023002"/>
    </source>
</evidence>
<evidence type="ECO:0000256" key="5">
    <source>
        <dbReference type="ARBA" id="ARBA00023284"/>
    </source>
</evidence>
<feature type="domain" description="Thioredoxin" evidence="7">
    <location>
        <begin position="115"/>
        <end position="276"/>
    </location>
</feature>
<feature type="transmembrane region" description="Helical" evidence="6">
    <location>
        <begin position="82"/>
        <end position="102"/>
    </location>
</feature>
<comment type="similarity">
    <text evidence="1">Belongs to the thioredoxin family. DsbA subfamily.</text>
</comment>
<keyword evidence="4" id="KW-1015">Disulfide bond</keyword>
<keyword evidence="2" id="KW-0732">Signal</keyword>
<evidence type="ECO:0000256" key="6">
    <source>
        <dbReference type="SAM" id="Phobius"/>
    </source>
</evidence>
<organism evidence="8 9">
    <name type="scientific">Kibdelosporangium aridum</name>
    <dbReference type="NCBI Taxonomy" id="2030"/>
    <lineage>
        <taxon>Bacteria</taxon>
        <taxon>Bacillati</taxon>
        <taxon>Actinomycetota</taxon>
        <taxon>Actinomycetes</taxon>
        <taxon>Pseudonocardiales</taxon>
        <taxon>Pseudonocardiaceae</taxon>
        <taxon>Kibdelosporangium</taxon>
    </lineage>
</organism>
<reference evidence="8 9" key="1">
    <citation type="submission" date="2018-05" db="EMBL/GenBank/DDBJ databases">
        <title>Evolution of GPA BGCs.</title>
        <authorList>
            <person name="Waglechner N."/>
            <person name="Wright G.D."/>
        </authorList>
    </citation>
    <scope>NUCLEOTIDE SEQUENCE [LARGE SCALE GENOMIC DNA]</scope>
    <source>
        <strain evidence="8 9">A82846</strain>
    </source>
</reference>
<evidence type="ECO:0000256" key="1">
    <source>
        <dbReference type="ARBA" id="ARBA00005791"/>
    </source>
</evidence>
<dbReference type="Gene3D" id="3.40.30.10">
    <property type="entry name" value="Glutaredoxin"/>
    <property type="match status" value="1"/>
</dbReference>
<name>A0A428ZB66_KIBAR</name>
<dbReference type="InterPro" id="IPR036249">
    <property type="entry name" value="Thioredoxin-like_sf"/>
</dbReference>
<comment type="caution">
    <text evidence="8">The sequence shown here is derived from an EMBL/GenBank/DDBJ whole genome shotgun (WGS) entry which is preliminary data.</text>
</comment>
<evidence type="ECO:0000256" key="2">
    <source>
        <dbReference type="ARBA" id="ARBA00022729"/>
    </source>
</evidence>
<keyword evidence="3" id="KW-0560">Oxidoreductase</keyword>
<evidence type="ECO:0000313" key="8">
    <source>
        <dbReference type="EMBL" id="RSM85309.1"/>
    </source>
</evidence>
<sequence>MAVHVHCAARSGAVHARLAGWFDSAVSHGSGGWNFRACGANSSTAQDGTPGRRQVSNARRKRRAAARAVASARPGQSNRQTLAVTVVVLLVLAVAVIGGALWTTANKDTSVQTPISPVTSAPDSVQVTLDGDSATVLVGSRSAPTTVDVYEDYLCPACREFEEAHHGQLYEKLLSGSVQVRYHPVNLLDQRSDPPGYSLRAASAALAVAQLAPGRFLDYHHSLFAAQPEEGSSGFTNAQLIELGRQLGVPVDRLAANVASATFEGVVRRSLESASTNPTLRVPGRTFGTPTVLVNGSLVDPWSTAWLASRV</sequence>
<dbReference type="CDD" id="cd02972">
    <property type="entry name" value="DsbA_family"/>
    <property type="match status" value="1"/>
</dbReference>
<dbReference type="AlphaFoldDB" id="A0A428ZB66"/>
<protein>
    <recommendedName>
        <fullName evidence="7">Thioredoxin domain-containing protein</fullName>
    </recommendedName>
</protein>
<keyword evidence="6" id="KW-0812">Transmembrane</keyword>
<gene>
    <name evidence="8" type="ORF">DMH04_18300</name>
</gene>
<dbReference type="SUPFAM" id="SSF52833">
    <property type="entry name" value="Thioredoxin-like"/>
    <property type="match status" value="1"/>
</dbReference>
<keyword evidence="6" id="KW-0472">Membrane</keyword>
<evidence type="ECO:0000313" key="9">
    <source>
        <dbReference type="Proteomes" id="UP000287547"/>
    </source>
</evidence>
<dbReference type="InterPro" id="IPR013766">
    <property type="entry name" value="Thioredoxin_domain"/>
</dbReference>
<dbReference type="Pfam" id="PF13462">
    <property type="entry name" value="Thioredoxin_4"/>
    <property type="match status" value="1"/>
</dbReference>
<keyword evidence="6" id="KW-1133">Transmembrane helix</keyword>
<accession>A0A428ZB66</accession>
<keyword evidence="5" id="KW-0676">Redox-active center</keyword>
<dbReference type="InterPro" id="IPR012336">
    <property type="entry name" value="Thioredoxin-like_fold"/>
</dbReference>
<evidence type="ECO:0000256" key="4">
    <source>
        <dbReference type="ARBA" id="ARBA00023157"/>
    </source>
</evidence>
<proteinExistence type="inferred from homology"/>
<dbReference type="PROSITE" id="PS51352">
    <property type="entry name" value="THIOREDOXIN_2"/>
    <property type="match status" value="1"/>
</dbReference>
<dbReference type="PANTHER" id="PTHR13887:SF14">
    <property type="entry name" value="DISULFIDE BOND FORMATION PROTEIN D"/>
    <property type="match status" value="1"/>
</dbReference>
<dbReference type="GO" id="GO:0016491">
    <property type="term" value="F:oxidoreductase activity"/>
    <property type="evidence" value="ECO:0007669"/>
    <property type="project" value="UniProtKB-KW"/>
</dbReference>
<dbReference type="Proteomes" id="UP000287547">
    <property type="component" value="Unassembled WGS sequence"/>
</dbReference>
<evidence type="ECO:0000259" key="7">
    <source>
        <dbReference type="PROSITE" id="PS51352"/>
    </source>
</evidence>